<sequence>MGQDADRPALVRLPAARATQAELKARQAKLFEMLARTADAIARTEEERAEFYDNAAAHLPGAIERAARARRFAEAERASASAFRSHELPSEELRHVVRDCGVGADDQ</sequence>
<comment type="caution">
    <text evidence="1">The sequence shown here is derived from an EMBL/GenBank/DDBJ whole genome shotgun (WGS) entry which is preliminary data.</text>
</comment>
<gene>
    <name evidence="1" type="ORF">BG844_28130</name>
</gene>
<reference evidence="1 2" key="1">
    <citation type="submission" date="2016-09" db="EMBL/GenBank/DDBJ databases">
        <title>Couchioplanes caeruleus draft genome sequence.</title>
        <authorList>
            <person name="Sheehan J."/>
            <person name="Caffrey P."/>
        </authorList>
    </citation>
    <scope>NUCLEOTIDE SEQUENCE [LARGE SCALE GENOMIC DNA]</scope>
    <source>
        <strain evidence="1 2">DSM 43634</strain>
    </source>
</reference>
<organism evidence="1 2">
    <name type="scientific">Couchioplanes caeruleus subsp. caeruleus</name>
    <dbReference type="NCBI Taxonomy" id="56427"/>
    <lineage>
        <taxon>Bacteria</taxon>
        <taxon>Bacillati</taxon>
        <taxon>Actinomycetota</taxon>
        <taxon>Actinomycetes</taxon>
        <taxon>Micromonosporales</taxon>
        <taxon>Micromonosporaceae</taxon>
        <taxon>Couchioplanes</taxon>
    </lineage>
</organism>
<dbReference type="AlphaFoldDB" id="A0A1K0FEC1"/>
<evidence type="ECO:0000313" key="1">
    <source>
        <dbReference type="EMBL" id="OJF11177.1"/>
    </source>
</evidence>
<name>A0A1K0FEC1_9ACTN</name>
<dbReference type="Proteomes" id="UP000182486">
    <property type="component" value="Unassembled WGS sequence"/>
</dbReference>
<keyword evidence="2" id="KW-1185">Reference proteome</keyword>
<accession>A0A1K0FEC1</accession>
<dbReference type="EMBL" id="MEIA01000438">
    <property type="protein sequence ID" value="OJF11177.1"/>
    <property type="molecule type" value="Genomic_DNA"/>
</dbReference>
<proteinExistence type="predicted"/>
<evidence type="ECO:0000313" key="2">
    <source>
        <dbReference type="Proteomes" id="UP000182486"/>
    </source>
</evidence>
<protein>
    <submittedName>
        <fullName evidence="1">Uncharacterized protein</fullName>
    </submittedName>
</protein>
<dbReference type="RefSeq" id="WP_071808325.1">
    <property type="nucleotide sequence ID" value="NZ_MEIA01000438.1"/>
</dbReference>